<dbReference type="PATRIC" id="fig|272562.8.peg.1770"/>
<dbReference type="PANTHER" id="PTHR11592">
    <property type="entry name" value="GLUTATHIONE PEROXIDASE"/>
    <property type="match status" value="1"/>
</dbReference>
<dbReference type="SUPFAM" id="SSF52833">
    <property type="entry name" value="Thioredoxin-like"/>
    <property type="match status" value="1"/>
</dbReference>
<evidence type="ECO:0000259" key="6">
    <source>
        <dbReference type="PROSITE" id="PS51352"/>
    </source>
</evidence>
<comment type="similarity">
    <text evidence="1 5">Belongs to the glutathione peroxidase family.</text>
</comment>
<dbReference type="InterPro" id="IPR013766">
    <property type="entry name" value="Thioredoxin_domain"/>
</dbReference>
<dbReference type="PROSITE" id="PS51352">
    <property type="entry name" value="THIOREDOXIN_2"/>
    <property type="match status" value="1"/>
</dbReference>
<evidence type="ECO:0000256" key="4">
    <source>
        <dbReference type="PIRSR" id="PIRSR000303-1"/>
    </source>
</evidence>
<dbReference type="Pfam" id="PF00255">
    <property type="entry name" value="GSHPx"/>
    <property type="match status" value="1"/>
</dbReference>
<evidence type="ECO:0000313" key="7">
    <source>
        <dbReference type="EMBL" id="AAK79537.1"/>
    </source>
</evidence>
<dbReference type="PROSITE" id="PS51355">
    <property type="entry name" value="GLUTATHIONE_PEROXID_3"/>
    <property type="match status" value="1"/>
</dbReference>
<feature type="active site" evidence="4">
    <location>
        <position position="35"/>
    </location>
</feature>
<organism evidence="7 8">
    <name type="scientific">Clostridium acetobutylicum (strain ATCC 824 / DSM 792 / JCM 1419 / IAM 19013 / LMG 5710 / NBRC 13948 / NRRL B-527 / VKM B-1787 / 2291 / W)</name>
    <dbReference type="NCBI Taxonomy" id="272562"/>
    <lineage>
        <taxon>Bacteria</taxon>
        <taxon>Bacillati</taxon>
        <taxon>Bacillota</taxon>
        <taxon>Clostridia</taxon>
        <taxon>Eubacteriales</taxon>
        <taxon>Clostridiaceae</taxon>
        <taxon>Clostridium</taxon>
    </lineage>
</organism>
<dbReference type="GO" id="GO:0034599">
    <property type="term" value="P:cellular response to oxidative stress"/>
    <property type="evidence" value="ECO:0007669"/>
    <property type="project" value="TreeGrafter"/>
</dbReference>
<dbReference type="RefSeq" id="WP_010964878.1">
    <property type="nucleotide sequence ID" value="NC_003030.1"/>
</dbReference>
<reference evidence="7 8" key="1">
    <citation type="journal article" date="2001" name="J. Bacteriol.">
        <title>Genome sequence and comparative analysis of the solvent-producing bacterium Clostridium acetobutylicum.</title>
        <authorList>
            <person name="Nolling J."/>
            <person name="Breton G."/>
            <person name="Omelchenko M.V."/>
            <person name="Makarova K.S."/>
            <person name="Zeng Q."/>
            <person name="Gibson R."/>
            <person name="Lee H.M."/>
            <person name="Dubois J."/>
            <person name="Qiu D."/>
            <person name="Hitti J."/>
            <person name="Wolf Y.I."/>
            <person name="Tatusov R.L."/>
            <person name="Sabathe F."/>
            <person name="Doucette-Stamm L."/>
            <person name="Soucaille P."/>
            <person name="Daly M.J."/>
            <person name="Bennett G.N."/>
            <person name="Koonin E.V."/>
            <person name="Smith D.R."/>
        </authorList>
    </citation>
    <scope>NUCLEOTIDE SEQUENCE [LARGE SCALE GENOMIC DNA]</scope>
    <source>
        <strain evidence="8">ATCC 824 / DSM 792 / JCM 1419 / LMG 5710 / VKM B-1787</strain>
    </source>
</reference>
<dbReference type="AlphaFoldDB" id="Q97IS0"/>
<dbReference type="Gene3D" id="3.40.30.10">
    <property type="entry name" value="Glutaredoxin"/>
    <property type="match status" value="1"/>
</dbReference>
<name>Q97IS0_CLOAB</name>
<dbReference type="Proteomes" id="UP000000814">
    <property type="component" value="Chromosome"/>
</dbReference>
<dbReference type="PROSITE" id="PS00763">
    <property type="entry name" value="GLUTATHIONE_PEROXID_2"/>
    <property type="match status" value="1"/>
</dbReference>
<protein>
    <recommendedName>
        <fullName evidence="5">Glutathione peroxidase</fullName>
    </recommendedName>
</protein>
<evidence type="ECO:0000256" key="3">
    <source>
        <dbReference type="ARBA" id="ARBA00023002"/>
    </source>
</evidence>
<accession>Q97IS0</accession>
<feature type="domain" description="Thioredoxin" evidence="6">
    <location>
        <begin position="1"/>
        <end position="159"/>
    </location>
</feature>
<dbReference type="GO" id="GO:0004601">
    <property type="term" value="F:peroxidase activity"/>
    <property type="evidence" value="ECO:0007669"/>
    <property type="project" value="UniProtKB-KW"/>
</dbReference>
<dbReference type="PANTHER" id="PTHR11592:SF78">
    <property type="entry name" value="GLUTATHIONE PEROXIDASE"/>
    <property type="match status" value="1"/>
</dbReference>
<dbReference type="InterPro" id="IPR029759">
    <property type="entry name" value="GPX_AS"/>
</dbReference>
<dbReference type="EMBL" id="AE001437">
    <property type="protein sequence ID" value="AAK79537.1"/>
    <property type="molecule type" value="Genomic_DNA"/>
</dbReference>
<sequence length="159" mass="17931">MSVYDFKAKDISGEEISLSKYEGKVLLIVNTASKCGFTPQYKELEDIYKKLGNEKFEILGFPCNQFANQEPGGSGDIKNFCEINYGVTFPLFEKIDVKGENAHPLFKYLASQAGGILGKEIKWNFTKFLIDKKGDVVDRFAPVTKPSKIKDKIVKLMEE</sequence>
<keyword evidence="8" id="KW-1185">Reference proteome</keyword>
<dbReference type="OrthoDB" id="9809733at2"/>
<dbReference type="eggNOG" id="COG0386">
    <property type="taxonomic scope" value="Bacteria"/>
</dbReference>
<evidence type="ECO:0000256" key="2">
    <source>
        <dbReference type="ARBA" id="ARBA00022559"/>
    </source>
</evidence>
<keyword evidence="3 5" id="KW-0560">Oxidoreductase</keyword>
<proteinExistence type="inferred from homology"/>
<evidence type="ECO:0000256" key="1">
    <source>
        <dbReference type="ARBA" id="ARBA00006926"/>
    </source>
</evidence>
<dbReference type="STRING" id="272562.CA_C1570"/>
<keyword evidence="2 5" id="KW-0575">Peroxidase</keyword>
<gene>
    <name evidence="7" type="primary">bsaA</name>
    <name evidence="7" type="ordered locus">CA_C1570</name>
</gene>
<dbReference type="CDD" id="cd00340">
    <property type="entry name" value="GSH_Peroxidase"/>
    <property type="match status" value="1"/>
</dbReference>
<dbReference type="InterPro" id="IPR029760">
    <property type="entry name" value="GPX_CS"/>
</dbReference>
<evidence type="ECO:0000313" key="8">
    <source>
        <dbReference type="Proteomes" id="UP000000814"/>
    </source>
</evidence>
<dbReference type="InterPro" id="IPR036249">
    <property type="entry name" value="Thioredoxin-like_sf"/>
</dbReference>
<dbReference type="FunFam" id="3.40.30.10:FF:000010">
    <property type="entry name" value="Glutathione peroxidase"/>
    <property type="match status" value="1"/>
</dbReference>
<dbReference type="PIR" id="F97093">
    <property type="entry name" value="F97093"/>
</dbReference>
<dbReference type="GeneID" id="44998068"/>
<evidence type="ECO:0000256" key="5">
    <source>
        <dbReference type="RuleBase" id="RU000499"/>
    </source>
</evidence>
<dbReference type="PROSITE" id="PS00460">
    <property type="entry name" value="GLUTATHIONE_PEROXID_1"/>
    <property type="match status" value="1"/>
</dbReference>
<dbReference type="PRINTS" id="PR01011">
    <property type="entry name" value="GLUTPROXDASE"/>
</dbReference>
<dbReference type="InterPro" id="IPR000889">
    <property type="entry name" value="Glutathione_peroxidase"/>
</dbReference>
<dbReference type="KEGG" id="cac:CA_C1570"/>
<dbReference type="HOGENOM" id="CLU_029507_4_0_9"/>
<dbReference type="PIRSF" id="PIRSF000303">
    <property type="entry name" value="Glutathion_perox"/>
    <property type="match status" value="1"/>
</dbReference>